<keyword evidence="3" id="KW-1185">Reference proteome</keyword>
<name>A0A4C2A2N9_EUMVA</name>
<reference evidence="2 3" key="1">
    <citation type="journal article" date="2019" name="Commun. Biol.">
        <title>The bagworm genome reveals a unique fibroin gene that provides high tensile strength.</title>
        <authorList>
            <person name="Kono N."/>
            <person name="Nakamura H."/>
            <person name="Ohtoshi R."/>
            <person name="Tomita M."/>
            <person name="Numata K."/>
            <person name="Arakawa K."/>
        </authorList>
    </citation>
    <scope>NUCLEOTIDE SEQUENCE [LARGE SCALE GENOMIC DNA]</scope>
</reference>
<dbReference type="AlphaFoldDB" id="A0A4C2A2N9"/>
<feature type="region of interest" description="Disordered" evidence="1">
    <location>
        <begin position="40"/>
        <end position="78"/>
    </location>
</feature>
<sequence>MHLLQKLAFKTTKSSVNNVSQHEHARSVRSMKLEAFIISNSPSRSRLRNESAGRYSGPNGTDKPRRPRGHHASAPTIRDMGVLKLMAEGYSECSNNSQPSCVRSLDNVPPSYEGLGGIARPVLRLDPQDWMENKPGGCVESVT</sequence>
<gene>
    <name evidence="2" type="ORF">EVAR_89799_1</name>
</gene>
<evidence type="ECO:0000313" key="3">
    <source>
        <dbReference type="Proteomes" id="UP000299102"/>
    </source>
</evidence>
<evidence type="ECO:0000256" key="1">
    <source>
        <dbReference type="SAM" id="MobiDB-lite"/>
    </source>
</evidence>
<protein>
    <submittedName>
        <fullName evidence="2">Uncharacterized protein</fullName>
    </submittedName>
</protein>
<dbReference type="EMBL" id="BGZK01002377">
    <property type="protein sequence ID" value="GBP93449.1"/>
    <property type="molecule type" value="Genomic_DNA"/>
</dbReference>
<proteinExistence type="predicted"/>
<accession>A0A4C2A2N9</accession>
<dbReference type="Proteomes" id="UP000299102">
    <property type="component" value="Unassembled WGS sequence"/>
</dbReference>
<comment type="caution">
    <text evidence="2">The sequence shown here is derived from an EMBL/GenBank/DDBJ whole genome shotgun (WGS) entry which is preliminary data.</text>
</comment>
<evidence type="ECO:0000313" key="2">
    <source>
        <dbReference type="EMBL" id="GBP93449.1"/>
    </source>
</evidence>
<organism evidence="2 3">
    <name type="scientific">Eumeta variegata</name>
    <name type="common">Bagworm moth</name>
    <name type="synonym">Eumeta japonica</name>
    <dbReference type="NCBI Taxonomy" id="151549"/>
    <lineage>
        <taxon>Eukaryota</taxon>
        <taxon>Metazoa</taxon>
        <taxon>Ecdysozoa</taxon>
        <taxon>Arthropoda</taxon>
        <taxon>Hexapoda</taxon>
        <taxon>Insecta</taxon>
        <taxon>Pterygota</taxon>
        <taxon>Neoptera</taxon>
        <taxon>Endopterygota</taxon>
        <taxon>Lepidoptera</taxon>
        <taxon>Glossata</taxon>
        <taxon>Ditrysia</taxon>
        <taxon>Tineoidea</taxon>
        <taxon>Psychidae</taxon>
        <taxon>Oiketicinae</taxon>
        <taxon>Eumeta</taxon>
    </lineage>
</organism>